<dbReference type="PROSITE" id="PS51257">
    <property type="entry name" value="PROKAR_LIPOPROTEIN"/>
    <property type="match status" value="1"/>
</dbReference>
<organism evidence="3 4">
    <name type="scientific">Achromobacter spanius</name>
    <dbReference type="NCBI Taxonomy" id="217203"/>
    <lineage>
        <taxon>Bacteria</taxon>
        <taxon>Pseudomonadati</taxon>
        <taxon>Pseudomonadota</taxon>
        <taxon>Betaproteobacteria</taxon>
        <taxon>Burkholderiales</taxon>
        <taxon>Alcaligenaceae</taxon>
        <taxon>Achromobacter</taxon>
    </lineage>
</organism>
<sequence length="238" mass="26188">MHTFTKALLLAPCVWLAACAIKPPAATQAQPRVDELPMYGGMDRSAAAELQASDKKLAEDAVRAFGSAAKASQAWVSQGYRFYQADQLGMAMRRFNQAWLLNPDNPEAYTGFAAVLHDQGKFCQAMSMMDLAISHDPPTFQGIYADAGRIAARCAAEDKTLPPEARVAATARSDEWYRKGEAVEPDKGYLYSSWATAYYWRGQYDQAWAMVVKARAAGGSPSPKFMEMLRAQMPEPRG</sequence>
<name>A0A2S5GKF7_9BURK</name>
<proteinExistence type="predicted"/>
<protein>
    <submittedName>
        <fullName evidence="3">Uncharacterized protein</fullName>
    </submittedName>
</protein>
<dbReference type="OrthoDB" id="7058419at2"/>
<dbReference type="Gene3D" id="1.25.40.10">
    <property type="entry name" value="Tetratricopeptide repeat domain"/>
    <property type="match status" value="1"/>
</dbReference>
<dbReference type="PROSITE" id="PS50005">
    <property type="entry name" value="TPR"/>
    <property type="match status" value="1"/>
</dbReference>
<evidence type="ECO:0000256" key="1">
    <source>
        <dbReference type="PROSITE-ProRule" id="PRU00339"/>
    </source>
</evidence>
<dbReference type="EMBL" id="PREU01000015">
    <property type="protein sequence ID" value="PPA73458.1"/>
    <property type="molecule type" value="Genomic_DNA"/>
</dbReference>
<dbReference type="AlphaFoldDB" id="A0A2S5GKF7"/>
<keyword evidence="1" id="KW-0802">TPR repeat</keyword>
<dbReference type="SUPFAM" id="SSF48452">
    <property type="entry name" value="TPR-like"/>
    <property type="match status" value="1"/>
</dbReference>
<gene>
    <name evidence="3" type="ORF">C4E15_25940</name>
</gene>
<comment type="caution">
    <text evidence="3">The sequence shown here is derived from an EMBL/GenBank/DDBJ whole genome shotgun (WGS) entry which is preliminary data.</text>
</comment>
<accession>A0A2S5GKF7</accession>
<reference evidence="3 4" key="1">
    <citation type="submission" date="2018-02" db="EMBL/GenBank/DDBJ databases">
        <title>Draft Genome of Achromobacter spanius stain 6.</title>
        <authorList>
            <person name="Gunasekera T.S."/>
            <person name="Radwan O."/>
            <person name="Ruiz O.N."/>
        </authorList>
    </citation>
    <scope>NUCLEOTIDE SEQUENCE [LARGE SCALE GENOMIC DNA]</scope>
    <source>
        <strain evidence="3 4">6</strain>
    </source>
</reference>
<evidence type="ECO:0000313" key="4">
    <source>
        <dbReference type="Proteomes" id="UP000239990"/>
    </source>
</evidence>
<evidence type="ECO:0000313" key="3">
    <source>
        <dbReference type="EMBL" id="PPA73458.1"/>
    </source>
</evidence>
<dbReference type="InterPro" id="IPR019734">
    <property type="entry name" value="TPR_rpt"/>
</dbReference>
<feature type="repeat" description="TPR" evidence="1">
    <location>
        <begin position="72"/>
        <end position="105"/>
    </location>
</feature>
<dbReference type="Proteomes" id="UP000239990">
    <property type="component" value="Unassembled WGS sequence"/>
</dbReference>
<feature type="signal peptide" evidence="2">
    <location>
        <begin position="1"/>
        <end position="17"/>
    </location>
</feature>
<feature type="chain" id="PRO_5015683632" evidence="2">
    <location>
        <begin position="18"/>
        <end position="238"/>
    </location>
</feature>
<keyword evidence="2" id="KW-0732">Signal</keyword>
<dbReference type="InterPro" id="IPR011990">
    <property type="entry name" value="TPR-like_helical_dom_sf"/>
</dbReference>
<evidence type="ECO:0000256" key="2">
    <source>
        <dbReference type="SAM" id="SignalP"/>
    </source>
</evidence>